<dbReference type="SUPFAM" id="SSF53067">
    <property type="entry name" value="Actin-like ATPase domain"/>
    <property type="match status" value="2"/>
</dbReference>
<feature type="site" description="Transition state stabilizer" evidence="5">
    <location>
        <position position="196"/>
    </location>
</feature>
<feature type="binding site" evidence="5">
    <location>
        <position position="10"/>
    </location>
    <ligand>
        <name>Mg(2+)</name>
        <dbReference type="ChEBI" id="CHEBI:18420"/>
    </ligand>
</feature>
<dbReference type="GO" id="GO:0005524">
    <property type="term" value="F:ATP binding"/>
    <property type="evidence" value="ECO:0007669"/>
    <property type="project" value="UniProtKB-KW"/>
</dbReference>
<feature type="binding site" evidence="5">
    <location>
        <begin position="224"/>
        <end position="228"/>
    </location>
    <ligand>
        <name>ATP</name>
        <dbReference type="ChEBI" id="CHEBI:30616"/>
    </ligand>
</feature>
<accession>A0A4Y7PPQ7</accession>
<dbReference type="GO" id="GO:0008776">
    <property type="term" value="F:acetate kinase activity"/>
    <property type="evidence" value="ECO:0007669"/>
    <property type="project" value="UniProtKB-UniRule"/>
</dbReference>
<reference evidence="6 7" key="1">
    <citation type="submission" date="2018-06" db="EMBL/GenBank/DDBJ databases">
        <title>A transcriptomic atlas of mushroom development highlights an independent origin of complex multicellularity.</title>
        <authorList>
            <consortium name="DOE Joint Genome Institute"/>
            <person name="Krizsan K."/>
            <person name="Almasi E."/>
            <person name="Merenyi Z."/>
            <person name="Sahu N."/>
            <person name="Viragh M."/>
            <person name="Koszo T."/>
            <person name="Mondo S."/>
            <person name="Kiss B."/>
            <person name="Balint B."/>
            <person name="Kues U."/>
            <person name="Barry K."/>
            <person name="Hegedus J.C."/>
            <person name="Henrissat B."/>
            <person name="Johnson J."/>
            <person name="Lipzen A."/>
            <person name="Ohm R."/>
            <person name="Nagy I."/>
            <person name="Pangilinan J."/>
            <person name="Yan J."/>
            <person name="Xiong Y."/>
            <person name="Grigoriev I.V."/>
            <person name="Hibbett D.S."/>
            <person name="Nagy L.G."/>
        </authorList>
    </citation>
    <scope>NUCLEOTIDE SEQUENCE [LARGE SCALE GENOMIC DNA]</scope>
    <source>
        <strain evidence="6 7">SZMC22713</strain>
    </source>
</reference>
<dbReference type="Proteomes" id="UP000294933">
    <property type="component" value="Unassembled WGS sequence"/>
</dbReference>
<evidence type="ECO:0000313" key="6">
    <source>
        <dbReference type="EMBL" id="TDL16842.1"/>
    </source>
</evidence>
<dbReference type="GO" id="GO:0000287">
    <property type="term" value="F:magnesium ion binding"/>
    <property type="evidence" value="ECO:0007669"/>
    <property type="project" value="UniProtKB-UniRule"/>
</dbReference>
<protein>
    <recommendedName>
        <fullName evidence="5">Probable acetate kinase</fullName>
        <ecNumber evidence="5">2.7.2.1</ecNumber>
    </recommendedName>
    <alternativeName>
        <fullName evidence="5">Acetokinase</fullName>
    </alternativeName>
</protein>
<evidence type="ECO:0000256" key="5">
    <source>
        <dbReference type="HAMAP-Rule" id="MF_03131"/>
    </source>
</evidence>
<feature type="active site" description="Proton donor/acceptor" evidence="5">
    <location>
        <position position="164"/>
    </location>
</feature>
<keyword evidence="4 5" id="KW-0067">ATP-binding</keyword>
<keyword evidence="5" id="KW-0479">Metal-binding</keyword>
<dbReference type="PROSITE" id="PS01076">
    <property type="entry name" value="ACETATE_KINASE_2"/>
    <property type="match status" value="1"/>
</dbReference>
<evidence type="ECO:0000256" key="4">
    <source>
        <dbReference type="ARBA" id="ARBA00022840"/>
    </source>
</evidence>
<dbReference type="PANTHER" id="PTHR21060">
    <property type="entry name" value="ACETATE KINASE"/>
    <property type="match status" value="1"/>
</dbReference>
<dbReference type="PROSITE" id="PS01075">
    <property type="entry name" value="ACETATE_KINASE_1"/>
    <property type="match status" value="1"/>
</dbReference>
<proteinExistence type="inferred from homology"/>
<dbReference type="AlphaFoldDB" id="A0A4Y7PPQ7"/>
<dbReference type="PIRSF" id="PIRSF000722">
    <property type="entry name" value="Acetate_prop_kin"/>
    <property type="match status" value="1"/>
</dbReference>
<comment type="pathway">
    <text evidence="5">Metabolic intermediate biosynthesis; acetyl-CoA biosynthesis; acetyl-CoA from acetate: step 1/2.</text>
</comment>
<evidence type="ECO:0000256" key="3">
    <source>
        <dbReference type="ARBA" id="ARBA00022777"/>
    </source>
</evidence>
<dbReference type="HAMAP" id="MF_00020">
    <property type="entry name" value="Acetate_kinase"/>
    <property type="match status" value="1"/>
</dbReference>
<dbReference type="GO" id="GO:0006085">
    <property type="term" value="P:acetyl-CoA biosynthetic process"/>
    <property type="evidence" value="ECO:0007669"/>
    <property type="project" value="UniProtKB-UniRule"/>
</dbReference>
<dbReference type="UniPathway" id="UPA00340">
    <property type="reaction ID" value="UER00458"/>
</dbReference>
<dbReference type="OrthoDB" id="67445at2759"/>
<feature type="binding site" evidence="5">
    <location>
        <position position="419"/>
    </location>
    <ligand>
        <name>Mg(2+)</name>
        <dbReference type="ChEBI" id="CHEBI:18420"/>
    </ligand>
</feature>
<name>A0A4Y7PPQ7_9AGAM</name>
<dbReference type="EMBL" id="ML170234">
    <property type="protein sequence ID" value="TDL16842.1"/>
    <property type="molecule type" value="Genomic_DNA"/>
</dbReference>
<dbReference type="PRINTS" id="PR00471">
    <property type="entry name" value="ACETATEKNASE"/>
</dbReference>
<comment type="catalytic activity">
    <reaction evidence="5">
        <text>acetate + ATP = acetyl phosphate + ADP</text>
        <dbReference type="Rhea" id="RHEA:11352"/>
        <dbReference type="ChEBI" id="CHEBI:22191"/>
        <dbReference type="ChEBI" id="CHEBI:30089"/>
        <dbReference type="ChEBI" id="CHEBI:30616"/>
        <dbReference type="ChEBI" id="CHEBI:456216"/>
        <dbReference type="EC" id="2.7.2.1"/>
    </reaction>
</comment>
<evidence type="ECO:0000256" key="2">
    <source>
        <dbReference type="ARBA" id="ARBA00022741"/>
    </source>
</evidence>
<feature type="binding site" evidence="5">
    <location>
        <position position="17"/>
    </location>
    <ligand>
        <name>ATP</name>
        <dbReference type="ChEBI" id="CHEBI:30616"/>
    </ligand>
</feature>
<dbReference type="GO" id="GO:0006083">
    <property type="term" value="P:acetate metabolic process"/>
    <property type="evidence" value="ECO:0007669"/>
    <property type="project" value="TreeGrafter"/>
</dbReference>
<dbReference type="NCBIfam" id="TIGR00016">
    <property type="entry name" value="ackA"/>
    <property type="match status" value="1"/>
</dbReference>
<dbReference type="InterPro" id="IPR004372">
    <property type="entry name" value="Ac/propionate_kinase"/>
</dbReference>
<organism evidence="6 7">
    <name type="scientific">Rickenella mellea</name>
    <dbReference type="NCBI Taxonomy" id="50990"/>
    <lineage>
        <taxon>Eukaryota</taxon>
        <taxon>Fungi</taxon>
        <taxon>Dikarya</taxon>
        <taxon>Basidiomycota</taxon>
        <taxon>Agaricomycotina</taxon>
        <taxon>Agaricomycetes</taxon>
        <taxon>Hymenochaetales</taxon>
        <taxon>Rickenellaceae</taxon>
        <taxon>Rickenella</taxon>
    </lineage>
</organism>
<keyword evidence="2 5" id="KW-0547">Nucleotide-binding</keyword>
<comment type="caution">
    <text evidence="5">Lacks conserved residue(s) required for the propagation of feature annotation.</text>
</comment>
<dbReference type="VEuPathDB" id="FungiDB:BD410DRAFT_755044"/>
<keyword evidence="1 5" id="KW-0808">Transferase</keyword>
<dbReference type="Pfam" id="PF00871">
    <property type="entry name" value="Acetate_kinase"/>
    <property type="match status" value="1"/>
</dbReference>
<dbReference type="EC" id="2.7.2.1" evidence="5"/>
<evidence type="ECO:0000256" key="1">
    <source>
        <dbReference type="ARBA" id="ARBA00022679"/>
    </source>
</evidence>
<keyword evidence="3 5" id="KW-0418">Kinase</keyword>
<keyword evidence="5" id="KW-0460">Magnesium</keyword>
<evidence type="ECO:0000313" key="7">
    <source>
        <dbReference type="Proteomes" id="UP000294933"/>
    </source>
</evidence>
<dbReference type="InterPro" id="IPR023865">
    <property type="entry name" value="Aliphatic_acid_kinase_CS"/>
</dbReference>
<dbReference type="STRING" id="50990.A0A4Y7PPQ7"/>
<dbReference type="PANTHER" id="PTHR21060:SF15">
    <property type="entry name" value="ACETATE KINASE-RELATED"/>
    <property type="match status" value="1"/>
</dbReference>
<comment type="cofactor">
    <cofactor evidence="5">
        <name>Mg(2+)</name>
        <dbReference type="ChEBI" id="CHEBI:18420"/>
    </cofactor>
</comment>
<feature type="binding site" evidence="5">
    <location>
        <position position="108"/>
    </location>
    <ligand>
        <name>substrate</name>
    </ligand>
</feature>
<dbReference type="Gene3D" id="3.30.420.40">
    <property type="match status" value="2"/>
</dbReference>
<sequence>MAGTLILSVNAGSSSLKISVFQPTVSSDTNRVEEPVSLLLTASLSNLSSPPATFSSSANAQISRAKNVKHNEEADGVKDHESGFEYFLDHLQRETTLEKKDIVYVCHRVVHGGDYPGPVLISPESYHHIEGLSDLAPLHNGAALTVIKACMKILPGSHSIAYFDSSFHATIPPHISKYMIDTEIAEQKGLKKYGFHGSSYQFILRTVAQHLSKPISQTNLIVMHLGSGASICAIKDGKSLDTSMGLTPVDGLPGATRSGAIDPSLIFHYTSDAGKISHSATGNVHVTEAEDILNKRSGWKALTGTTDFGQIVQGTFNPSDPLYLKYKLAFDIFLDRILNFLGAYYLKLGGSGHLDAVVFSGGIGERSKELREAVIERCACLGFKLDKRKNTGVDEVDGSVVEIGEGDAAAKVMVCRTDEQLEMARQCALDKDPST</sequence>
<gene>
    <name evidence="6" type="ORF">BD410DRAFT_755044</name>
</gene>
<dbReference type="InterPro" id="IPR043129">
    <property type="entry name" value="ATPase_NBD"/>
</dbReference>
<dbReference type="InterPro" id="IPR000890">
    <property type="entry name" value="Aliphatic_acid_kin_short-chain"/>
</dbReference>
<comment type="similarity">
    <text evidence="5">Belongs to the acetokinase family.</text>
</comment>
<feature type="site" description="Transition state stabilizer" evidence="5">
    <location>
        <position position="257"/>
    </location>
</feature>
<keyword evidence="7" id="KW-1185">Reference proteome</keyword>